<evidence type="ECO:0000256" key="6">
    <source>
        <dbReference type="ARBA" id="ARBA00023014"/>
    </source>
</evidence>
<keyword evidence="4" id="KW-0249">Electron transport</keyword>
<dbReference type="AlphaFoldDB" id="A0A1Q6R4Y5"/>
<organism evidence="8 9">
    <name type="scientific">Phascolarctobacterium succinatutens</name>
    <dbReference type="NCBI Taxonomy" id="626940"/>
    <lineage>
        <taxon>Bacteria</taxon>
        <taxon>Bacillati</taxon>
        <taxon>Bacillota</taxon>
        <taxon>Negativicutes</taxon>
        <taxon>Acidaminococcales</taxon>
        <taxon>Acidaminococcaceae</taxon>
        <taxon>Phascolarctobacterium</taxon>
    </lineage>
</organism>
<dbReference type="GO" id="GO:0046872">
    <property type="term" value="F:metal ion binding"/>
    <property type="evidence" value="ECO:0007669"/>
    <property type="project" value="UniProtKB-KW"/>
</dbReference>
<feature type="domain" description="4Fe-4S ferredoxin-type" evidence="7">
    <location>
        <begin position="179"/>
        <end position="208"/>
    </location>
</feature>
<dbReference type="InterPro" id="IPR017900">
    <property type="entry name" value="4Fe4S_Fe_S_CS"/>
</dbReference>
<dbReference type="Pfam" id="PF00037">
    <property type="entry name" value="Fer4"/>
    <property type="match status" value="2"/>
</dbReference>
<dbReference type="STRING" id="626940.BHW43_06220"/>
<evidence type="ECO:0000256" key="2">
    <source>
        <dbReference type="ARBA" id="ARBA00022485"/>
    </source>
</evidence>
<dbReference type="PROSITE" id="PS00198">
    <property type="entry name" value="4FE4S_FER_1"/>
    <property type="match status" value="1"/>
</dbReference>
<dbReference type="InterPro" id="IPR027631">
    <property type="entry name" value="Mono_FeFe_hydrog"/>
</dbReference>
<dbReference type="EMBL" id="MNTG01000030">
    <property type="protein sequence ID" value="OLA37419.1"/>
    <property type="molecule type" value="Genomic_DNA"/>
</dbReference>
<name>A0A1Q6R4Y5_9FIRM</name>
<dbReference type="Gene3D" id="3.40.950.10">
    <property type="entry name" value="Fe-only Hydrogenase (Larger Subunit), Chain L, domain 3"/>
    <property type="match status" value="1"/>
</dbReference>
<dbReference type="PANTHER" id="PTHR42859:SF10">
    <property type="entry name" value="DIMETHYLSULFOXIDE REDUCTASE CHAIN B"/>
    <property type="match status" value="1"/>
</dbReference>
<evidence type="ECO:0000256" key="4">
    <source>
        <dbReference type="ARBA" id="ARBA00022982"/>
    </source>
</evidence>
<dbReference type="GO" id="GO:0051539">
    <property type="term" value="F:4 iron, 4 sulfur cluster binding"/>
    <property type="evidence" value="ECO:0007669"/>
    <property type="project" value="UniProtKB-KW"/>
</dbReference>
<dbReference type="SUPFAM" id="SSF53920">
    <property type="entry name" value="Fe-only hydrogenase"/>
    <property type="match status" value="1"/>
</dbReference>
<evidence type="ECO:0000259" key="7">
    <source>
        <dbReference type="PROSITE" id="PS51379"/>
    </source>
</evidence>
<comment type="caution">
    <text evidence="8">The sequence shown here is derived from an EMBL/GenBank/DDBJ whole genome shotgun (WGS) entry which is preliminary data.</text>
</comment>
<keyword evidence="1" id="KW-0813">Transport</keyword>
<evidence type="ECO:0000256" key="3">
    <source>
        <dbReference type="ARBA" id="ARBA00022723"/>
    </source>
</evidence>
<dbReference type="Pfam" id="PF02906">
    <property type="entry name" value="Fe_hyd_lg_C"/>
    <property type="match status" value="1"/>
</dbReference>
<evidence type="ECO:0000256" key="1">
    <source>
        <dbReference type="ARBA" id="ARBA00022448"/>
    </source>
</evidence>
<dbReference type="Proteomes" id="UP000186777">
    <property type="component" value="Unassembled WGS sequence"/>
</dbReference>
<gene>
    <name evidence="8" type="ORF">BHW43_06220</name>
</gene>
<dbReference type="NCBIfam" id="TIGR04105">
    <property type="entry name" value="FeFe_hydrog_B1"/>
    <property type="match status" value="1"/>
</dbReference>
<dbReference type="RefSeq" id="WP_303679921.1">
    <property type="nucleotide sequence ID" value="NZ_DAWEJP010000051.1"/>
</dbReference>
<feature type="domain" description="4Fe-4S ferredoxin-type" evidence="7">
    <location>
        <begin position="133"/>
        <end position="163"/>
    </location>
</feature>
<evidence type="ECO:0000313" key="9">
    <source>
        <dbReference type="Proteomes" id="UP000186777"/>
    </source>
</evidence>
<keyword evidence="5" id="KW-0408">Iron</keyword>
<sequence length="485" mass="53250">MELTAVAQLRRMVLEHLSRYTWNNELPDHVYDILQEVREDTPRYRCCVYKERAVLKNRIDMALGQECSSNIIEAAKLTLNEPERTDLPIIDVLPAACDQCPIDAYYVTDMCRHCITHKCMNNCPKKAISIIQERAFIDKTKCIECGRCKQMCPYGAIIEIHRPCVRACAIGAISIGENRKAVIDHEKCVSCGACRNACPFGAIDERSNIIRVIREIQQGKQVIALVAPSIVGQYGLKITMVQIYEALQKAGFAEVVEVGVGADITSVKEAEEYLEKVPAKQGFMTSSCCPAFVKLIKTQVPEAADKISDTPSPMLTCAELIKQKYPYAVTVFIGPCIAKKVEAREHRETINYVLTFEEIMCMLEGKDIKFAEMSGDTAYERDASKLGLSFPLTAGVSAAVQDTVAAMGGEVHNAQYCSGLDKCRDTVKAAAAGKLDCSYIEGMACSNGCIDGPAAVGDFHITKVALTKYAAAAPNKQAAEDKHTK</sequence>
<dbReference type="PANTHER" id="PTHR42859">
    <property type="entry name" value="OXIDOREDUCTASE"/>
    <property type="match status" value="1"/>
</dbReference>
<dbReference type="Gene3D" id="3.30.70.20">
    <property type="match status" value="2"/>
</dbReference>
<dbReference type="InterPro" id="IPR050294">
    <property type="entry name" value="RnfB_subfamily"/>
</dbReference>
<evidence type="ECO:0000313" key="8">
    <source>
        <dbReference type="EMBL" id="OLA37419.1"/>
    </source>
</evidence>
<dbReference type="InterPro" id="IPR017896">
    <property type="entry name" value="4Fe4S_Fe-S-bd"/>
</dbReference>
<dbReference type="InterPro" id="IPR004108">
    <property type="entry name" value="Fe_hydrogenase_lsu_C"/>
</dbReference>
<proteinExistence type="predicted"/>
<keyword evidence="2" id="KW-0004">4Fe-4S</keyword>
<reference evidence="8 9" key="1">
    <citation type="journal article" date="2016" name="Nat. Biotechnol.">
        <title>Measurement of bacterial replication rates in microbial communities.</title>
        <authorList>
            <person name="Brown C.T."/>
            <person name="Olm M.R."/>
            <person name="Thomas B.C."/>
            <person name="Banfield J.F."/>
        </authorList>
    </citation>
    <scope>NUCLEOTIDE SEQUENCE [LARGE SCALE GENOMIC DNA]</scope>
    <source>
        <strain evidence="8">46_33</strain>
    </source>
</reference>
<dbReference type="InterPro" id="IPR009016">
    <property type="entry name" value="Fe_hydrogenase"/>
</dbReference>
<dbReference type="PROSITE" id="PS51379">
    <property type="entry name" value="4FE4S_FER_2"/>
    <property type="match status" value="2"/>
</dbReference>
<accession>A0A1Q6R4Y5</accession>
<protein>
    <recommendedName>
        <fullName evidence="7">4Fe-4S ferredoxin-type domain-containing protein</fullName>
    </recommendedName>
</protein>
<evidence type="ECO:0000256" key="5">
    <source>
        <dbReference type="ARBA" id="ARBA00023004"/>
    </source>
</evidence>
<keyword evidence="6" id="KW-0411">Iron-sulfur</keyword>
<dbReference type="SUPFAM" id="SSF54862">
    <property type="entry name" value="4Fe-4S ferredoxins"/>
    <property type="match status" value="1"/>
</dbReference>
<keyword evidence="3" id="KW-0479">Metal-binding</keyword>